<sequence length="385" mass="39336">MRSFEFQVPRRIRFGAGLAARPPAEIGALLGPRVLLVTDSGVHRLGLADPLVAALRNAGAEVAIFSDVLPEPPDRSVHEAVAIASGMRATGVIGFGGGSAMDVAKLAALIAGSGEALDAIYGVELAKGPRLPLLLVPTTAGTGSEATPVAILTAGGAKKGVSSQLLIPDIALLDPDLTLGLPPAITAATGLDAMIHAIEAHSSASPNANPISRGLAREALRLLGAHLGHAVANGSDGAARGAMLLGSCMAGQAFGNAPVAAVHALAYPVGARFHVPRGVSTTLMLCAVMRFNQPACAADYAEIATDISPDLIDTPLPQRAAALIDALHRLARSVNLPTTLREIGVSDSDLSQMADAAMLQTRLLVNNPRPVTREDALAIYRDALG</sequence>
<dbReference type="Proteomes" id="UP001524587">
    <property type="component" value="Unassembled WGS sequence"/>
</dbReference>
<dbReference type="Pfam" id="PF25137">
    <property type="entry name" value="ADH_Fe_C"/>
    <property type="match status" value="1"/>
</dbReference>
<dbReference type="CDD" id="cd08193">
    <property type="entry name" value="HVD"/>
    <property type="match status" value="1"/>
</dbReference>
<dbReference type="Gene3D" id="1.20.1090.10">
    <property type="entry name" value="Dehydroquinate synthase-like - alpha domain"/>
    <property type="match status" value="1"/>
</dbReference>
<name>A0ABT1W596_9PROT</name>
<dbReference type="PANTHER" id="PTHR11496:SF102">
    <property type="entry name" value="ALCOHOL DEHYDROGENASE 4"/>
    <property type="match status" value="1"/>
</dbReference>
<evidence type="ECO:0000313" key="7">
    <source>
        <dbReference type="EMBL" id="MCQ8278053.1"/>
    </source>
</evidence>
<proteinExistence type="inferred from homology"/>
<organism evidence="7 8">
    <name type="scientific">Endosaccharibacter trunci</name>
    <dbReference type="NCBI Taxonomy" id="2812733"/>
    <lineage>
        <taxon>Bacteria</taxon>
        <taxon>Pseudomonadati</taxon>
        <taxon>Pseudomonadota</taxon>
        <taxon>Alphaproteobacteria</taxon>
        <taxon>Acetobacterales</taxon>
        <taxon>Acetobacteraceae</taxon>
        <taxon>Endosaccharibacter</taxon>
    </lineage>
</organism>
<gene>
    <name evidence="7" type="ORF">NFI95_06285</name>
</gene>
<dbReference type="SUPFAM" id="SSF56796">
    <property type="entry name" value="Dehydroquinate synthase-like"/>
    <property type="match status" value="1"/>
</dbReference>
<dbReference type="InterPro" id="IPR001670">
    <property type="entry name" value="ADH_Fe/GldA"/>
</dbReference>
<keyword evidence="4" id="KW-0520">NAD</keyword>
<accession>A0ABT1W596</accession>
<dbReference type="RefSeq" id="WP_422863516.1">
    <property type="nucleotide sequence ID" value="NZ_JAMSKV010000004.1"/>
</dbReference>
<evidence type="ECO:0000256" key="1">
    <source>
        <dbReference type="ARBA" id="ARBA00001962"/>
    </source>
</evidence>
<protein>
    <submittedName>
        <fullName evidence="7">Iron-containing alcohol dehydrogenase</fullName>
    </submittedName>
</protein>
<dbReference type="InterPro" id="IPR039697">
    <property type="entry name" value="Alcohol_dehydrogenase_Fe"/>
</dbReference>
<feature type="domain" description="Alcohol dehydrogenase iron-type/glycerol dehydrogenase GldA" evidence="5">
    <location>
        <begin position="9"/>
        <end position="175"/>
    </location>
</feature>
<feature type="domain" description="Fe-containing alcohol dehydrogenase-like C-terminal" evidence="6">
    <location>
        <begin position="186"/>
        <end position="383"/>
    </location>
</feature>
<dbReference type="PANTHER" id="PTHR11496">
    <property type="entry name" value="ALCOHOL DEHYDROGENASE"/>
    <property type="match status" value="1"/>
</dbReference>
<dbReference type="Pfam" id="PF00465">
    <property type="entry name" value="Fe-ADH"/>
    <property type="match status" value="1"/>
</dbReference>
<comment type="caution">
    <text evidence="7">The sequence shown here is derived from an EMBL/GenBank/DDBJ whole genome shotgun (WGS) entry which is preliminary data.</text>
</comment>
<dbReference type="PROSITE" id="PS00913">
    <property type="entry name" value="ADH_IRON_1"/>
    <property type="match status" value="1"/>
</dbReference>
<dbReference type="InterPro" id="IPR018211">
    <property type="entry name" value="ADH_Fe_CS"/>
</dbReference>
<evidence type="ECO:0000259" key="6">
    <source>
        <dbReference type="Pfam" id="PF25137"/>
    </source>
</evidence>
<dbReference type="EMBL" id="JAMSKV010000004">
    <property type="protein sequence ID" value="MCQ8278053.1"/>
    <property type="molecule type" value="Genomic_DNA"/>
</dbReference>
<evidence type="ECO:0000259" key="5">
    <source>
        <dbReference type="Pfam" id="PF00465"/>
    </source>
</evidence>
<comment type="similarity">
    <text evidence="2">Belongs to the iron-containing alcohol dehydrogenase family.</text>
</comment>
<evidence type="ECO:0000313" key="8">
    <source>
        <dbReference type="Proteomes" id="UP001524587"/>
    </source>
</evidence>
<comment type="cofactor">
    <cofactor evidence="1">
        <name>Fe cation</name>
        <dbReference type="ChEBI" id="CHEBI:24875"/>
    </cofactor>
</comment>
<evidence type="ECO:0000256" key="2">
    <source>
        <dbReference type="ARBA" id="ARBA00007358"/>
    </source>
</evidence>
<keyword evidence="8" id="KW-1185">Reference proteome</keyword>
<keyword evidence="3" id="KW-0560">Oxidoreductase</keyword>
<evidence type="ECO:0000256" key="3">
    <source>
        <dbReference type="ARBA" id="ARBA00023002"/>
    </source>
</evidence>
<reference evidence="7 8" key="1">
    <citation type="submission" date="2022-06" db="EMBL/GenBank/DDBJ databases">
        <title>Endosaccharibacter gen. nov., sp. nov., endophytic bacteria isolated from sugarcane.</title>
        <authorList>
            <person name="Pitiwittayakul N."/>
            <person name="Yukphan P."/>
            <person name="Charoenyingcharoen P."/>
            <person name="Tanasupawat S."/>
        </authorList>
    </citation>
    <scope>NUCLEOTIDE SEQUENCE [LARGE SCALE GENOMIC DNA]</scope>
    <source>
        <strain evidence="7 8">KSS8</strain>
    </source>
</reference>
<evidence type="ECO:0000256" key="4">
    <source>
        <dbReference type="ARBA" id="ARBA00023027"/>
    </source>
</evidence>
<dbReference type="InterPro" id="IPR056798">
    <property type="entry name" value="ADH_Fe_C"/>
</dbReference>
<dbReference type="Gene3D" id="3.40.50.1970">
    <property type="match status" value="1"/>
</dbReference>